<keyword evidence="9" id="KW-0067">ATP-binding</keyword>
<keyword evidence="14" id="KW-0917">Virion maturation</keyword>
<dbReference type="InterPro" id="IPR039537">
    <property type="entry name" value="Retrotran_Ty1/copia-like"/>
</dbReference>
<dbReference type="Pfam" id="PF13976">
    <property type="entry name" value="gag_pre-integrs"/>
    <property type="match status" value="1"/>
</dbReference>
<dbReference type="SUPFAM" id="SSF57756">
    <property type="entry name" value="Retrovirus zinc finger-like domains"/>
    <property type="match status" value="1"/>
</dbReference>
<comment type="function">
    <text evidence="1">The aspartyl protease (PR) mediates the proteolytic cleavages of the Gag and Gag-Pol polyproteins after assembly of the VLP.</text>
</comment>
<dbReference type="GO" id="GO:0015074">
    <property type="term" value="P:DNA integration"/>
    <property type="evidence" value="ECO:0007669"/>
    <property type="project" value="UniProtKB-KW"/>
</dbReference>
<dbReference type="InterPro" id="IPR054722">
    <property type="entry name" value="PolX-like_BBD"/>
</dbReference>
<dbReference type="GO" id="GO:0006310">
    <property type="term" value="P:DNA recombination"/>
    <property type="evidence" value="ECO:0007669"/>
    <property type="project" value="UniProtKB-KW"/>
</dbReference>
<keyword evidence="6" id="KW-0547">Nucleotide-binding</keyword>
<dbReference type="OrthoDB" id="10059408at2759"/>
<evidence type="ECO:0000256" key="2">
    <source>
        <dbReference type="ARBA" id="ARBA00022612"/>
    </source>
</evidence>
<keyword evidence="7" id="KW-0255">Endonuclease</keyword>
<dbReference type="Gene3D" id="3.30.420.10">
    <property type="entry name" value="Ribonuclease H-like superfamily/Ribonuclease H"/>
    <property type="match status" value="1"/>
</dbReference>
<dbReference type="GO" id="GO:0003887">
    <property type="term" value="F:DNA-directed DNA polymerase activity"/>
    <property type="evidence" value="ECO:0007669"/>
    <property type="project" value="UniProtKB-KW"/>
</dbReference>
<accession>A0A6S7GD78</accession>
<evidence type="ECO:0000256" key="11">
    <source>
        <dbReference type="ARBA" id="ARBA00022908"/>
    </source>
</evidence>
<reference evidence="18" key="1">
    <citation type="submission" date="2020-04" db="EMBL/GenBank/DDBJ databases">
        <authorList>
            <person name="Alioto T."/>
            <person name="Alioto T."/>
            <person name="Gomez Garrido J."/>
        </authorList>
    </citation>
    <scope>NUCLEOTIDE SEQUENCE</scope>
    <source>
        <strain evidence="18">A484AB</strain>
    </source>
</reference>
<evidence type="ECO:0000256" key="3">
    <source>
        <dbReference type="ARBA" id="ARBA00022670"/>
    </source>
</evidence>
<keyword evidence="13" id="KW-0548">Nucleotidyltransferase</keyword>
<dbReference type="Pfam" id="PF22936">
    <property type="entry name" value="Pol_BBD"/>
    <property type="match status" value="1"/>
</dbReference>
<keyword evidence="16" id="KW-0511">Multifunctional enzyme</keyword>
<dbReference type="PROSITE" id="PS50158">
    <property type="entry name" value="ZF_CCHC"/>
    <property type="match status" value="1"/>
</dbReference>
<dbReference type="Pfam" id="PF25597">
    <property type="entry name" value="SH3_retrovirus"/>
    <property type="match status" value="1"/>
</dbReference>
<dbReference type="InterPro" id="IPR013103">
    <property type="entry name" value="RVT_2"/>
</dbReference>
<dbReference type="GO" id="GO:0008233">
    <property type="term" value="F:peptidase activity"/>
    <property type="evidence" value="ECO:0007669"/>
    <property type="project" value="UniProtKB-KW"/>
</dbReference>
<keyword evidence="15" id="KW-0233">DNA recombination</keyword>
<sequence length="804" mass="91761">MRIQKLYDVFVPSTDERELDEARNETAFAKLVQCLDDRSLSLIIREARDDGRKSLTVLREYYQGKGKPRIIALYMELTSLKKGENENTTDYMLRAETASTALKSAEEVISDGLLIAMILKGLPQSYKIFSTVVIQREKPMTFSEFKTALRNYKKNKKSCKTEDQDNVMYTKPQKCFDGKCFKCDRKGHKSSDCWTKTEKWCSNCKSKTHNTKDCRSKKDGKDATKTANEPKKEDNNGHSFTFTLKDSNDRRNMDNENLLVDTGATSHIINDSSKFINFDENFDSSTHFMVLVDGSKSNVVLGKGNAKVKLFDVKGNMHDVMLYNTLYIPSYNQNILSVSAEVGRGGSVNLGKQVSKYTTEEGNIFEIRQKERLYYLNSVSSSSNNASSIEEWHKILGHCNYGDVRKLEQVVKGMKITDHKEPECEVCTQGKMCQTRSREPDQRAKAPLEFVHCDLAGPIEPTAKDGFKYALSFVDDFTGINMVYFLKQKSDTTEATEKYIADVAPYGKIKRLCSNNGGKTPYKALIGKQPDLGNMHVFGSTCYAFVQNAKKLDARSQKDIFVGYDKGSPAYLVFYPETNGVEKVRCVKFIDNFQAEQVEHDLISNRERGENTDKPEAKMPNINEEQNTQEFETEQVGDDKDIHEQHKQDIYAERYPTRACNKPNYFGLNKLDDNTSYTVDYCYRLANIPISYKQAVDAPDANRWQEAMNTEMKALTANETFELVPHPKDRQVVGAKWVYTVKTNQNGKEKYKTRFVAKGYSQVQDIDYKETFAPTAHMSSVCTLLQCTVQNNVFKCTYRSRDLY</sequence>
<organism evidence="18 19">
    <name type="scientific">Paramuricea clavata</name>
    <name type="common">Red gorgonian</name>
    <name type="synonym">Violescent sea-whip</name>
    <dbReference type="NCBI Taxonomy" id="317549"/>
    <lineage>
        <taxon>Eukaryota</taxon>
        <taxon>Metazoa</taxon>
        <taxon>Cnidaria</taxon>
        <taxon>Anthozoa</taxon>
        <taxon>Octocorallia</taxon>
        <taxon>Malacalcyonacea</taxon>
        <taxon>Plexauridae</taxon>
        <taxon>Paramuricea</taxon>
    </lineage>
</organism>
<dbReference type="AlphaFoldDB" id="A0A6S7GD78"/>
<evidence type="ECO:0000256" key="17">
    <source>
        <dbReference type="SAM" id="MobiDB-lite"/>
    </source>
</evidence>
<keyword evidence="19" id="KW-1185">Reference proteome</keyword>
<evidence type="ECO:0000256" key="15">
    <source>
        <dbReference type="ARBA" id="ARBA00023172"/>
    </source>
</evidence>
<proteinExistence type="predicted"/>
<keyword evidence="13" id="KW-0239">DNA-directed DNA polymerase</keyword>
<keyword evidence="3" id="KW-0645">Protease</keyword>
<dbReference type="Gene3D" id="4.10.60.10">
    <property type="entry name" value="Zinc finger, CCHC-type"/>
    <property type="match status" value="1"/>
</dbReference>
<dbReference type="InterPro" id="IPR057670">
    <property type="entry name" value="SH3_retrovirus"/>
</dbReference>
<keyword evidence="2" id="KW-1188">Viral release from host cell</keyword>
<dbReference type="InterPro" id="IPR036397">
    <property type="entry name" value="RNaseH_sf"/>
</dbReference>
<dbReference type="InterPro" id="IPR025724">
    <property type="entry name" value="GAG-pre-integrase_dom"/>
</dbReference>
<dbReference type="InterPro" id="IPR036875">
    <property type="entry name" value="Znf_CCHC_sf"/>
</dbReference>
<protein>
    <submittedName>
        <fullName evidence="18">Myosin heavy fast skeletal muscle</fullName>
    </submittedName>
</protein>
<dbReference type="GO" id="GO:0008270">
    <property type="term" value="F:zinc ion binding"/>
    <property type="evidence" value="ECO:0007669"/>
    <property type="project" value="InterPro"/>
</dbReference>
<dbReference type="SMART" id="SM00343">
    <property type="entry name" value="ZnF_C2HC"/>
    <property type="match status" value="2"/>
</dbReference>
<keyword evidence="4" id="KW-0540">Nuclease</keyword>
<evidence type="ECO:0000256" key="7">
    <source>
        <dbReference type="ARBA" id="ARBA00022759"/>
    </source>
</evidence>
<evidence type="ECO:0000313" key="19">
    <source>
        <dbReference type="Proteomes" id="UP001152795"/>
    </source>
</evidence>
<evidence type="ECO:0000313" key="18">
    <source>
        <dbReference type="EMBL" id="CAB3989635.1"/>
    </source>
</evidence>
<evidence type="ECO:0000256" key="10">
    <source>
        <dbReference type="ARBA" id="ARBA00022842"/>
    </source>
</evidence>
<evidence type="ECO:0000256" key="6">
    <source>
        <dbReference type="ARBA" id="ARBA00022741"/>
    </source>
</evidence>
<dbReference type="PANTHER" id="PTHR42648">
    <property type="entry name" value="TRANSPOSASE, PUTATIVE-RELATED"/>
    <property type="match status" value="1"/>
</dbReference>
<dbReference type="EMBL" id="CACRXK020001524">
    <property type="protein sequence ID" value="CAB3989635.1"/>
    <property type="molecule type" value="Genomic_DNA"/>
</dbReference>
<keyword evidence="10" id="KW-0460">Magnesium</keyword>
<evidence type="ECO:0000256" key="4">
    <source>
        <dbReference type="ARBA" id="ARBA00022722"/>
    </source>
</evidence>
<evidence type="ECO:0000256" key="13">
    <source>
        <dbReference type="ARBA" id="ARBA00022932"/>
    </source>
</evidence>
<dbReference type="GO" id="GO:0003676">
    <property type="term" value="F:nucleic acid binding"/>
    <property type="evidence" value="ECO:0007669"/>
    <property type="project" value="InterPro"/>
</dbReference>
<dbReference type="Pfam" id="PF07727">
    <property type="entry name" value="RVT_2"/>
    <property type="match status" value="1"/>
</dbReference>
<dbReference type="InterPro" id="IPR001878">
    <property type="entry name" value="Znf_CCHC"/>
</dbReference>
<evidence type="ECO:0000256" key="9">
    <source>
        <dbReference type="ARBA" id="ARBA00022840"/>
    </source>
</evidence>
<keyword evidence="8" id="KW-0378">Hydrolase</keyword>
<keyword evidence="13" id="KW-0808">Transferase</keyword>
<dbReference type="Pfam" id="PF14223">
    <property type="entry name" value="Retrotran_gag_2"/>
    <property type="match status" value="1"/>
</dbReference>
<evidence type="ECO:0000256" key="1">
    <source>
        <dbReference type="ARBA" id="ARBA00002180"/>
    </source>
</evidence>
<gene>
    <name evidence="18" type="ORF">PACLA_8A077278</name>
</gene>
<dbReference type="GO" id="GO:0004519">
    <property type="term" value="F:endonuclease activity"/>
    <property type="evidence" value="ECO:0007669"/>
    <property type="project" value="UniProtKB-KW"/>
</dbReference>
<keyword evidence="11" id="KW-0229">DNA integration</keyword>
<evidence type="ECO:0000256" key="12">
    <source>
        <dbReference type="ARBA" id="ARBA00022918"/>
    </source>
</evidence>
<dbReference type="GO" id="GO:0006508">
    <property type="term" value="P:proteolysis"/>
    <property type="evidence" value="ECO:0007669"/>
    <property type="project" value="UniProtKB-KW"/>
</dbReference>
<comment type="caution">
    <text evidence="18">The sequence shown here is derived from an EMBL/GenBank/DDBJ whole genome shotgun (WGS) entry which is preliminary data.</text>
</comment>
<feature type="compositionally biased region" description="Basic and acidic residues" evidence="17">
    <location>
        <begin position="210"/>
        <end position="236"/>
    </location>
</feature>
<evidence type="ECO:0000256" key="5">
    <source>
        <dbReference type="ARBA" id="ARBA00022723"/>
    </source>
</evidence>
<dbReference type="GO" id="GO:0003964">
    <property type="term" value="F:RNA-directed DNA polymerase activity"/>
    <property type="evidence" value="ECO:0007669"/>
    <property type="project" value="UniProtKB-KW"/>
</dbReference>
<keyword evidence="5" id="KW-0479">Metal-binding</keyword>
<evidence type="ECO:0000256" key="14">
    <source>
        <dbReference type="ARBA" id="ARBA00023113"/>
    </source>
</evidence>
<dbReference type="InterPro" id="IPR012337">
    <property type="entry name" value="RNaseH-like_sf"/>
</dbReference>
<name>A0A6S7GD78_PARCT</name>
<dbReference type="SUPFAM" id="SSF53098">
    <property type="entry name" value="Ribonuclease H-like"/>
    <property type="match status" value="1"/>
</dbReference>
<evidence type="ECO:0000256" key="8">
    <source>
        <dbReference type="ARBA" id="ARBA00022801"/>
    </source>
</evidence>
<dbReference type="Proteomes" id="UP001152795">
    <property type="component" value="Unassembled WGS sequence"/>
</dbReference>
<feature type="region of interest" description="Disordered" evidence="17">
    <location>
        <begin position="207"/>
        <end position="248"/>
    </location>
</feature>
<dbReference type="PANTHER" id="PTHR42648:SF11">
    <property type="entry name" value="TRANSPOSON TY4-P GAG-POL POLYPROTEIN"/>
    <property type="match status" value="1"/>
</dbReference>
<evidence type="ECO:0000256" key="16">
    <source>
        <dbReference type="ARBA" id="ARBA00023268"/>
    </source>
</evidence>
<dbReference type="GO" id="GO:0005524">
    <property type="term" value="F:ATP binding"/>
    <property type="evidence" value="ECO:0007669"/>
    <property type="project" value="UniProtKB-KW"/>
</dbReference>
<keyword evidence="12" id="KW-0695">RNA-directed DNA polymerase</keyword>